<evidence type="ECO:0000313" key="7">
    <source>
        <dbReference type="Proteomes" id="UP001150062"/>
    </source>
</evidence>
<dbReference type="InterPro" id="IPR017853">
    <property type="entry name" value="GH"/>
</dbReference>
<dbReference type="InterPro" id="IPR002053">
    <property type="entry name" value="Glyco_hydro_25"/>
</dbReference>
<dbReference type="AlphaFoldDB" id="A0AAV7ZEY8"/>
<dbReference type="CDD" id="cd06416">
    <property type="entry name" value="GH25_Lys1-like"/>
    <property type="match status" value="1"/>
</dbReference>
<protein>
    <submittedName>
        <fullName evidence="4">Lysozyme protein</fullName>
    </submittedName>
</protein>
<dbReference type="EMBL" id="JAOAOG010000006">
    <property type="protein sequence ID" value="KAJ6255344.1"/>
    <property type="molecule type" value="Genomic_DNA"/>
</dbReference>
<dbReference type="Gene3D" id="3.20.20.80">
    <property type="entry name" value="Glycosidases"/>
    <property type="match status" value="1"/>
</dbReference>
<organism evidence="4 6">
    <name type="scientific">Anaeramoeba flamelloides</name>
    <dbReference type="NCBI Taxonomy" id="1746091"/>
    <lineage>
        <taxon>Eukaryota</taxon>
        <taxon>Metamonada</taxon>
        <taxon>Anaeramoebidae</taxon>
        <taxon>Anaeramoeba</taxon>
    </lineage>
</organism>
<evidence type="ECO:0000313" key="4">
    <source>
        <dbReference type="EMBL" id="KAJ3439686.1"/>
    </source>
</evidence>
<comment type="similarity">
    <text evidence="1">Belongs to the glycosyl hydrolase 25 family.</text>
</comment>
<keyword evidence="7" id="KW-1185">Reference proteome</keyword>
<evidence type="ECO:0000313" key="6">
    <source>
        <dbReference type="Proteomes" id="UP001146793"/>
    </source>
</evidence>
<dbReference type="GO" id="GO:0009253">
    <property type="term" value="P:peptidoglycan catabolic process"/>
    <property type="evidence" value="ECO:0007669"/>
    <property type="project" value="InterPro"/>
</dbReference>
<evidence type="ECO:0000256" key="2">
    <source>
        <dbReference type="ARBA" id="ARBA00022729"/>
    </source>
</evidence>
<dbReference type="GO" id="GO:0003796">
    <property type="term" value="F:lysozyme activity"/>
    <property type="evidence" value="ECO:0007669"/>
    <property type="project" value="InterPro"/>
</dbReference>
<accession>A0AAV7ZEY8</accession>
<dbReference type="Proteomes" id="UP001150062">
    <property type="component" value="Unassembled WGS sequence"/>
</dbReference>
<evidence type="ECO:0000313" key="5">
    <source>
        <dbReference type="EMBL" id="KAJ6255344.1"/>
    </source>
</evidence>
<feature type="chain" id="PRO_5044012293" evidence="3">
    <location>
        <begin position="19"/>
        <end position="216"/>
    </location>
</feature>
<dbReference type="PANTHER" id="PTHR23208">
    <property type="entry name" value="LYSOZYME PROTEIN"/>
    <property type="match status" value="1"/>
</dbReference>
<sequence>MKLKLLLIILLILKITLATRGFDFSYFQGTPSVTDLKCLKNDGFDFGFVQAQRSNGEYNPYIKQVFKNLREAGLKYVDVYIFPNVKEDARGQIYKTISKLKEDGVLTDNMVWLDIEKYEWPSSHTTNIKFIEEMIDEVENQYKGGKVAIYSSKYSWDAITGGTTKFKDYQLWYAHYDNNESFSDFEPFGGWTKPNIKQYKDTTSICGTSIDYDYYP</sequence>
<dbReference type="GO" id="GO:0016998">
    <property type="term" value="P:cell wall macromolecule catabolic process"/>
    <property type="evidence" value="ECO:0007669"/>
    <property type="project" value="InterPro"/>
</dbReference>
<comment type="caution">
    <text evidence="4">The sequence shown here is derived from an EMBL/GenBank/DDBJ whole genome shotgun (WGS) entry which is preliminary data.</text>
</comment>
<dbReference type="Pfam" id="PF01183">
    <property type="entry name" value="Glyco_hydro_25"/>
    <property type="match status" value="1"/>
</dbReference>
<evidence type="ECO:0000256" key="3">
    <source>
        <dbReference type="SAM" id="SignalP"/>
    </source>
</evidence>
<proteinExistence type="inferred from homology"/>
<reference evidence="4" key="2">
    <citation type="submission" date="2022-08" db="EMBL/GenBank/DDBJ databases">
        <title>Novel sulphate-reducing endosymbionts in the free-living metamonad Anaeramoeba.</title>
        <authorList>
            <person name="Jerlstrom-Hultqvist J."/>
            <person name="Cepicka I."/>
            <person name="Gallot-Lavallee L."/>
            <person name="Salas-Leiva D."/>
            <person name="Curtis B.A."/>
            <person name="Zahonova K."/>
            <person name="Pipaliya S."/>
            <person name="Dacks J."/>
            <person name="Roger A.J."/>
        </authorList>
    </citation>
    <scope>NUCLEOTIDE SEQUENCE</scope>
    <source>
        <strain evidence="4">Busselton2</strain>
    </source>
</reference>
<feature type="signal peptide" evidence="3">
    <location>
        <begin position="1"/>
        <end position="18"/>
    </location>
</feature>
<dbReference type="PANTHER" id="PTHR23208:SF36">
    <property type="entry name" value="LYSOZYME-RELATED"/>
    <property type="match status" value="1"/>
</dbReference>
<dbReference type="SUPFAM" id="SSF51445">
    <property type="entry name" value="(Trans)glycosidases"/>
    <property type="match status" value="1"/>
</dbReference>
<reference evidence="5" key="1">
    <citation type="submission" date="2022-08" db="EMBL/GenBank/DDBJ databases">
        <title>Novel sulfate-reducing endosymbionts in the free-living metamonad Anaeramoeba.</title>
        <authorList>
            <person name="Jerlstrom-Hultqvist J."/>
            <person name="Cepicka I."/>
            <person name="Gallot-Lavallee L."/>
            <person name="Salas-Leiva D."/>
            <person name="Curtis B.A."/>
            <person name="Zahonova K."/>
            <person name="Pipaliya S."/>
            <person name="Dacks J."/>
            <person name="Roger A.J."/>
        </authorList>
    </citation>
    <scope>NUCLEOTIDE SEQUENCE</scope>
    <source>
        <strain evidence="5">Schooner1</strain>
    </source>
</reference>
<evidence type="ECO:0000256" key="1">
    <source>
        <dbReference type="ARBA" id="ARBA00010646"/>
    </source>
</evidence>
<keyword evidence="2 3" id="KW-0732">Signal</keyword>
<dbReference type="InterPro" id="IPR051595">
    <property type="entry name" value="GH25_Enzymes"/>
</dbReference>
<dbReference type="GO" id="GO:0007165">
    <property type="term" value="P:signal transduction"/>
    <property type="evidence" value="ECO:0007669"/>
    <property type="project" value="TreeGrafter"/>
</dbReference>
<dbReference type="Proteomes" id="UP001146793">
    <property type="component" value="Unassembled WGS sequence"/>
</dbReference>
<gene>
    <name evidence="4" type="ORF">M0812_15723</name>
    <name evidence="5" type="ORF">M0813_11560</name>
</gene>
<name>A0AAV7ZEY8_9EUKA</name>
<dbReference type="PROSITE" id="PS51904">
    <property type="entry name" value="GLYCOSYL_HYDROL_F25_2"/>
    <property type="match status" value="1"/>
</dbReference>
<dbReference type="EMBL" id="JANTQA010000032">
    <property type="protein sequence ID" value="KAJ3439686.1"/>
    <property type="molecule type" value="Genomic_DNA"/>
</dbReference>